<keyword evidence="2" id="KW-0812">Transmembrane</keyword>
<reference evidence="3" key="1">
    <citation type="journal article" date="2019" name="Beilstein J. Org. Chem.">
        <title>Nanangenines: drimane sesquiterpenoids as the dominant metabolite cohort of a novel Australian fungus, Aspergillus nanangensis.</title>
        <authorList>
            <person name="Lacey H.J."/>
            <person name="Gilchrist C.L.M."/>
            <person name="Crombie A."/>
            <person name="Kalaitzis J.A."/>
            <person name="Vuong D."/>
            <person name="Rutledge P.J."/>
            <person name="Turner P."/>
            <person name="Pitt J.I."/>
            <person name="Lacey E."/>
            <person name="Chooi Y.H."/>
            <person name="Piggott A.M."/>
        </authorList>
    </citation>
    <scope>NUCLEOTIDE SEQUENCE</scope>
    <source>
        <strain evidence="3">MST-FP2251</strain>
    </source>
</reference>
<dbReference type="Proteomes" id="UP001194746">
    <property type="component" value="Unassembled WGS sequence"/>
</dbReference>
<feature type="compositionally biased region" description="Pro residues" evidence="1">
    <location>
        <begin position="66"/>
        <end position="75"/>
    </location>
</feature>
<dbReference type="EMBL" id="VCAU01000007">
    <property type="protein sequence ID" value="KAF9893479.1"/>
    <property type="molecule type" value="Genomic_DNA"/>
</dbReference>
<comment type="caution">
    <text evidence="3">The sequence shown here is derived from an EMBL/GenBank/DDBJ whole genome shotgun (WGS) entry which is preliminary data.</text>
</comment>
<protein>
    <submittedName>
        <fullName evidence="3">Uncharacterized protein</fullName>
    </submittedName>
</protein>
<keyword evidence="2" id="KW-1133">Transmembrane helix</keyword>
<evidence type="ECO:0000256" key="1">
    <source>
        <dbReference type="SAM" id="MobiDB-lite"/>
    </source>
</evidence>
<proteinExistence type="predicted"/>
<reference evidence="3" key="2">
    <citation type="submission" date="2020-02" db="EMBL/GenBank/DDBJ databases">
        <authorList>
            <person name="Gilchrist C.L.M."/>
            <person name="Chooi Y.-H."/>
        </authorList>
    </citation>
    <scope>NUCLEOTIDE SEQUENCE</scope>
    <source>
        <strain evidence="3">MST-FP2251</strain>
    </source>
</reference>
<evidence type="ECO:0000256" key="2">
    <source>
        <dbReference type="SAM" id="Phobius"/>
    </source>
</evidence>
<feature type="transmembrane region" description="Helical" evidence="2">
    <location>
        <begin position="31"/>
        <end position="50"/>
    </location>
</feature>
<keyword evidence="4" id="KW-1185">Reference proteome</keyword>
<evidence type="ECO:0000313" key="4">
    <source>
        <dbReference type="Proteomes" id="UP001194746"/>
    </source>
</evidence>
<gene>
    <name evidence="3" type="ORF">FE257_010791</name>
</gene>
<accession>A0AAD4CVH9</accession>
<feature type="region of interest" description="Disordered" evidence="1">
    <location>
        <begin position="56"/>
        <end position="75"/>
    </location>
</feature>
<organism evidence="3 4">
    <name type="scientific">Aspergillus nanangensis</name>
    <dbReference type="NCBI Taxonomy" id="2582783"/>
    <lineage>
        <taxon>Eukaryota</taxon>
        <taxon>Fungi</taxon>
        <taxon>Dikarya</taxon>
        <taxon>Ascomycota</taxon>
        <taxon>Pezizomycotina</taxon>
        <taxon>Eurotiomycetes</taxon>
        <taxon>Eurotiomycetidae</taxon>
        <taxon>Eurotiales</taxon>
        <taxon>Aspergillaceae</taxon>
        <taxon>Aspergillus</taxon>
        <taxon>Aspergillus subgen. Circumdati</taxon>
    </lineage>
</organism>
<sequence length="75" mass="8516">MAITVPAQVVHPPVRHFSAHRRHSQSRMARTVAMSYLVAIFIVPFIPPALKSMRQKNSDYAQNDTPYPPLCCDPR</sequence>
<evidence type="ECO:0000313" key="3">
    <source>
        <dbReference type="EMBL" id="KAF9893479.1"/>
    </source>
</evidence>
<dbReference type="AlphaFoldDB" id="A0AAD4CVH9"/>
<name>A0AAD4CVH9_ASPNN</name>
<keyword evidence="2" id="KW-0472">Membrane</keyword>